<dbReference type="Proteomes" id="UP001201161">
    <property type="component" value="Unassembled WGS sequence"/>
</dbReference>
<comment type="caution">
    <text evidence="1">The sequence shown here is derived from an EMBL/GenBank/DDBJ whole genome shotgun (WGS) entry which is preliminary data.</text>
</comment>
<sequence length="191" mass="20863">MTTTEPLTAAAVAAMRREVQVSLDGPSELDDAARFDLLRALEELVCTATAAQAAVAADLAEWVEADHESLGVPASRRGQGVGAMIARARRESPHRGQRHLGLARVVRTELPHTWAAWRAGRVTEWRATVMARETACLSLEDRLAIDELLAADHDVFEAMSEREVVGGVQTEAARLDAEAVTARRRNRPSHR</sequence>
<name>A0ABS9HC00_9ACTN</name>
<organism evidence="1 2">
    <name type="scientific">Nocardioides potassii</name>
    <dbReference type="NCBI Taxonomy" id="2911371"/>
    <lineage>
        <taxon>Bacteria</taxon>
        <taxon>Bacillati</taxon>
        <taxon>Actinomycetota</taxon>
        <taxon>Actinomycetes</taxon>
        <taxon>Propionibacteriales</taxon>
        <taxon>Nocardioidaceae</taxon>
        <taxon>Nocardioides</taxon>
    </lineage>
</organism>
<evidence type="ECO:0000313" key="2">
    <source>
        <dbReference type="Proteomes" id="UP001201161"/>
    </source>
</evidence>
<proteinExistence type="predicted"/>
<evidence type="ECO:0000313" key="1">
    <source>
        <dbReference type="EMBL" id="MCF6378727.1"/>
    </source>
</evidence>
<dbReference type="EMBL" id="JAKJHZ010000009">
    <property type="protein sequence ID" value="MCF6378727.1"/>
    <property type="molecule type" value="Genomic_DNA"/>
</dbReference>
<accession>A0ABS9HC00</accession>
<keyword evidence="2" id="KW-1185">Reference proteome</keyword>
<gene>
    <name evidence="1" type="ORF">L2K70_14025</name>
</gene>
<dbReference type="RefSeq" id="WP_236402798.1">
    <property type="nucleotide sequence ID" value="NZ_JAKJHZ010000009.1"/>
</dbReference>
<protein>
    <submittedName>
        <fullName evidence="1">13E12 repeat family protein</fullName>
    </submittedName>
</protein>
<reference evidence="1 2" key="1">
    <citation type="submission" date="2022-01" db="EMBL/GenBank/DDBJ databases">
        <title>Nocardioides sp. nov., an actinomycete isolated from mining soil.</title>
        <authorList>
            <person name="Liu L."/>
        </authorList>
    </citation>
    <scope>NUCLEOTIDE SEQUENCE [LARGE SCALE GENOMIC DNA]</scope>
    <source>
        <strain evidence="1 2">KLBMP 9356</strain>
    </source>
</reference>